<comment type="caution">
    <text evidence="5">The sequence shown here is derived from an EMBL/GenBank/DDBJ whole genome shotgun (WGS) entry which is preliminary data.</text>
</comment>
<dbReference type="AlphaFoldDB" id="A0A132PC54"/>
<dbReference type="Proteomes" id="UP000070612">
    <property type="component" value="Unassembled WGS sequence"/>
</dbReference>
<evidence type="ECO:0000313" key="5">
    <source>
        <dbReference type="EMBL" id="KWX19913.1"/>
    </source>
</evidence>
<keyword evidence="6" id="KW-1185">Reference proteome</keyword>
<dbReference type="GO" id="GO:0016787">
    <property type="term" value="F:hydrolase activity"/>
    <property type="evidence" value="ECO:0007669"/>
    <property type="project" value="UniProtKB-KW"/>
</dbReference>
<dbReference type="SUPFAM" id="SSF46785">
    <property type="entry name" value="Winged helix' DNA-binding domain"/>
    <property type="match status" value="1"/>
</dbReference>
<gene>
    <name evidence="5" type="ORF">AFM11_33595</name>
</gene>
<reference evidence="5 6" key="1">
    <citation type="submission" date="2015-07" db="EMBL/GenBank/DDBJ databases">
        <title>A draft genome sequence of Mycobacterium wolinskyi.</title>
        <authorList>
            <person name="de Man T.J."/>
            <person name="Perry K.A."/>
            <person name="Coulliette A.D."/>
            <person name="Jensen B."/>
            <person name="Toney N.C."/>
            <person name="Limbago B.M."/>
            <person name="Noble-Wang J."/>
        </authorList>
    </citation>
    <scope>NUCLEOTIDE SEQUENCE [LARGE SCALE GENOMIC DNA]</scope>
    <source>
        <strain evidence="5 6">CDC_01</strain>
    </source>
</reference>
<dbReference type="PROSITE" id="PS51118">
    <property type="entry name" value="HTH_HXLR"/>
    <property type="match status" value="1"/>
</dbReference>
<dbReference type="EMBL" id="LGTW01000034">
    <property type="protein sequence ID" value="KWX19913.1"/>
    <property type="molecule type" value="Genomic_DNA"/>
</dbReference>
<proteinExistence type="predicted"/>
<name>A0A132PC54_9MYCO</name>
<dbReference type="STRING" id="59750.AWC31_02155"/>
<evidence type="ECO:0000256" key="1">
    <source>
        <dbReference type="ARBA" id="ARBA00023015"/>
    </source>
</evidence>
<feature type="domain" description="HTH hxlR-type" evidence="4">
    <location>
        <begin position="20"/>
        <end position="118"/>
    </location>
</feature>
<dbReference type="RefSeq" id="WP_067858783.1">
    <property type="nucleotide sequence ID" value="NZ_LGTW01000034.1"/>
</dbReference>
<evidence type="ECO:0000256" key="2">
    <source>
        <dbReference type="ARBA" id="ARBA00023125"/>
    </source>
</evidence>
<dbReference type="PANTHER" id="PTHR33204:SF37">
    <property type="entry name" value="HTH-TYPE TRANSCRIPTIONAL REGULATOR YODB"/>
    <property type="match status" value="1"/>
</dbReference>
<evidence type="ECO:0000259" key="4">
    <source>
        <dbReference type="PROSITE" id="PS51118"/>
    </source>
</evidence>
<dbReference type="GO" id="GO:0003677">
    <property type="term" value="F:DNA binding"/>
    <property type="evidence" value="ECO:0007669"/>
    <property type="project" value="UniProtKB-KW"/>
</dbReference>
<keyword evidence="3" id="KW-0804">Transcription</keyword>
<dbReference type="Gene3D" id="1.10.10.10">
    <property type="entry name" value="Winged helix-like DNA-binding domain superfamily/Winged helix DNA-binding domain"/>
    <property type="match status" value="1"/>
</dbReference>
<dbReference type="InterPro" id="IPR036390">
    <property type="entry name" value="WH_DNA-bd_sf"/>
</dbReference>
<dbReference type="PATRIC" id="fig|59750.3.peg.5052"/>
<accession>A0A132PC54</accession>
<dbReference type="PANTHER" id="PTHR33204">
    <property type="entry name" value="TRANSCRIPTIONAL REGULATOR, MARR FAMILY"/>
    <property type="match status" value="1"/>
</dbReference>
<evidence type="ECO:0000256" key="3">
    <source>
        <dbReference type="ARBA" id="ARBA00023163"/>
    </source>
</evidence>
<keyword evidence="5" id="KW-0378">Hydrolase</keyword>
<organism evidence="5 6">
    <name type="scientific">Mycolicibacterium wolinskyi</name>
    <dbReference type="NCBI Taxonomy" id="59750"/>
    <lineage>
        <taxon>Bacteria</taxon>
        <taxon>Bacillati</taxon>
        <taxon>Actinomycetota</taxon>
        <taxon>Actinomycetes</taxon>
        <taxon>Mycobacteriales</taxon>
        <taxon>Mycobacteriaceae</taxon>
        <taxon>Mycolicibacterium</taxon>
    </lineage>
</organism>
<keyword evidence="1" id="KW-0805">Transcription regulation</keyword>
<dbReference type="Pfam" id="PF01638">
    <property type="entry name" value="HxlR"/>
    <property type="match status" value="1"/>
</dbReference>
<evidence type="ECO:0000313" key="6">
    <source>
        <dbReference type="Proteomes" id="UP000070612"/>
    </source>
</evidence>
<dbReference type="InterPro" id="IPR036388">
    <property type="entry name" value="WH-like_DNA-bd_sf"/>
</dbReference>
<protein>
    <submittedName>
        <fullName evidence="5">Cinnamoyl ester hydrolase</fullName>
    </submittedName>
</protein>
<sequence length="126" mass="13918">MATICPTGRHDEHNVYAEACPCRALLDLLANKWSALTIGLLEQGPARFTELHAALPGVGPKMLTQTLRRLEAASLLQRTVYAEVPPRVEYALTELGRDVAEPLGRLRTWAEDNIDRIAALNANWTS</sequence>
<keyword evidence="2" id="KW-0238">DNA-binding</keyword>
<dbReference type="InterPro" id="IPR002577">
    <property type="entry name" value="HTH_HxlR"/>
</dbReference>